<name>F9T6Q7_9VIBR</name>
<dbReference type="EMBL" id="CP009359">
    <property type="protein sequence ID" value="AIW17533.1"/>
    <property type="molecule type" value="Genomic_DNA"/>
</dbReference>
<proteinExistence type="predicted"/>
<dbReference type="HOGENOM" id="CLU_2848714_0_0_6"/>
<reference evidence="1 4" key="3">
    <citation type="submission" date="2014-08" db="EMBL/GenBank/DDBJ databases">
        <title>First Complete Genome Sequence of the Shellfish Pathogen Vibrio tubiashii.</title>
        <authorList>
            <person name="Richards G.P."/>
            <person name="Needleman D.S."/>
            <person name="Watson M.A."/>
            <person name="Bono J.L."/>
        </authorList>
    </citation>
    <scope>NUCLEOTIDE SEQUENCE [LARGE SCALE GENOMIC DNA]</scope>
    <source>
        <strain evidence="1 4">ATCC 19109</strain>
        <plasmid evidence="1">p48</plasmid>
        <plasmid evidence="4">Plasmid p48</plasmid>
    </source>
</reference>
<evidence type="ECO:0000313" key="1">
    <source>
        <dbReference type="EMBL" id="AIW17533.1"/>
    </source>
</evidence>
<evidence type="ECO:0000313" key="4">
    <source>
        <dbReference type="Proteomes" id="UP000030071"/>
    </source>
</evidence>
<dbReference type="PATRIC" id="fig|1051646.9.peg.5091"/>
<reference evidence="2 3" key="2">
    <citation type="journal article" date="2012" name="Int. J. Syst. Evol. Microbiol.">
        <title>Vibrio caribbeanicus sp. nov., isolated from the marine sponge Scleritoderma cyanea.</title>
        <authorList>
            <person name="Hoffmann M."/>
            <person name="Monday S.R."/>
            <person name="Allard M.W."/>
            <person name="Strain E.A."/>
            <person name="Whittaker P."/>
            <person name="Naum M."/>
            <person name="McCarthy P.J."/>
            <person name="Lopez J.V."/>
            <person name="Fischer M."/>
            <person name="Brown E.W."/>
        </authorList>
    </citation>
    <scope>NUCLEOTIDE SEQUENCE [LARGE SCALE GENOMIC DNA]</scope>
    <source>
        <strain evidence="2 3">ATCC 19109</strain>
    </source>
</reference>
<evidence type="ECO:0000313" key="3">
    <source>
        <dbReference type="Proteomes" id="UP000003836"/>
    </source>
</evidence>
<sequence>MRGIKVDKKLARQEALDYVATSLLNVALDEINTIIENTESFEELRKSLLEASKKNDSLMRSDLKG</sequence>
<reference evidence="2" key="1">
    <citation type="submission" date="2011-08" db="EMBL/GenBank/DDBJ databases">
        <authorList>
            <person name="Hoffman M."/>
            <person name="Strain E.A."/>
            <person name="Brown E."/>
            <person name="Allard M.W."/>
        </authorList>
    </citation>
    <scope>NUCLEOTIDE SEQUENCE</scope>
    <source>
        <strain evidence="2">ATCC 19109</strain>
    </source>
</reference>
<keyword evidence="1" id="KW-0614">Plasmid</keyword>
<organism evidence="1 4">
    <name type="scientific">Vibrio tubiashii ATCC 19109</name>
    <dbReference type="NCBI Taxonomy" id="1051646"/>
    <lineage>
        <taxon>Bacteria</taxon>
        <taxon>Pseudomonadati</taxon>
        <taxon>Pseudomonadota</taxon>
        <taxon>Gammaproteobacteria</taxon>
        <taxon>Vibrionales</taxon>
        <taxon>Vibrionaceae</taxon>
        <taxon>Vibrio</taxon>
        <taxon>Vibrio oreintalis group</taxon>
    </lineage>
</organism>
<accession>F9T6Q7</accession>
<geneLocation type="plasmid" evidence="1 4">
    <name>p48</name>
</geneLocation>
<dbReference type="AlphaFoldDB" id="F9T6Q7"/>
<dbReference type="EMBL" id="AFWI01000154">
    <property type="protein sequence ID" value="EGU54462.1"/>
    <property type="molecule type" value="Genomic_DNA"/>
</dbReference>
<evidence type="ECO:0000313" key="2">
    <source>
        <dbReference type="EMBL" id="EGU54462.1"/>
    </source>
</evidence>
<dbReference type="KEGG" id="vtu:IX91_26100"/>
<keyword evidence="3" id="KW-1185">Reference proteome</keyword>
<protein>
    <submittedName>
        <fullName evidence="1">Uncharacterized protein</fullName>
    </submittedName>
</protein>
<gene>
    <name evidence="1" type="ORF">IX91_26100</name>
    <name evidence="2" type="ORF">VITU9109_02772</name>
</gene>
<dbReference type="Proteomes" id="UP000003836">
    <property type="component" value="Unassembled WGS sequence"/>
</dbReference>
<dbReference type="Proteomes" id="UP000030071">
    <property type="component" value="Plasmid p48"/>
</dbReference>